<gene>
    <name evidence="2" type="ORF">NSP04_11585</name>
</gene>
<dbReference type="EMBL" id="JANKHG010000018">
    <property type="protein sequence ID" value="MCR2747292.1"/>
    <property type="molecule type" value="Genomic_DNA"/>
</dbReference>
<feature type="signal peptide" evidence="1">
    <location>
        <begin position="1"/>
        <end position="23"/>
    </location>
</feature>
<comment type="caution">
    <text evidence="2">The sequence shown here is derived from an EMBL/GenBank/DDBJ whole genome shotgun (WGS) entry which is preliminary data.</text>
</comment>
<keyword evidence="1" id="KW-0732">Signal</keyword>
<organism evidence="2 3">
    <name type="scientific">Limnobacter parvus</name>
    <dbReference type="NCBI Taxonomy" id="2939690"/>
    <lineage>
        <taxon>Bacteria</taxon>
        <taxon>Pseudomonadati</taxon>
        <taxon>Pseudomonadota</taxon>
        <taxon>Betaproteobacteria</taxon>
        <taxon>Burkholderiales</taxon>
        <taxon>Burkholderiaceae</taxon>
        <taxon>Limnobacter</taxon>
    </lineage>
</organism>
<reference evidence="2" key="1">
    <citation type="submission" date="2022-07" db="EMBL/GenBank/DDBJ databases">
        <authorList>
            <person name="Xamxidin M."/>
        </authorList>
    </citation>
    <scope>NUCLEOTIDE SEQUENCE</scope>
    <source>
        <strain evidence="2">YS8-69</strain>
    </source>
</reference>
<accession>A0ABT1XJ44</accession>
<evidence type="ECO:0000256" key="1">
    <source>
        <dbReference type="SAM" id="SignalP"/>
    </source>
</evidence>
<dbReference type="RefSeq" id="WP_257512513.1">
    <property type="nucleotide sequence ID" value="NZ_JANKHG010000018.1"/>
</dbReference>
<proteinExistence type="predicted"/>
<protein>
    <submittedName>
        <fullName evidence="2">Uncharacterized protein</fullName>
    </submittedName>
</protein>
<dbReference type="PROSITE" id="PS51257">
    <property type="entry name" value="PROKAR_LIPOPROTEIN"/>
    <property type="match status" value="1"/>
</dbReference>
<sequence>MKSIITKTSVFLTSLLATTYAFAGSCCETGAICCAMAMPCC</sequence>
<keyword evidence="3" id="KW-1185">Reference proteome</keyword>
<dbReference type="Proteomes" id="UP001165267">
    <property type="component" value="Unassembled WGS sequence"/>
</dbReference>
<name>A0ABT1XJ44_9BURK</name>
<evidence type="ECO:0000313" key="2">
    <source>
        <dbReference type="EMBL" id="MCR2747292.1"/>
    </source>
</evidence>
<feature type="chain" id="PRO_5045839031" evidence="1">
    <location>
        <begin position="24"/>
        <end position="41"/>
    </location>
</feature>
<evidence type="ECO:0000313" key="3">
    <source>
        <dbReference type="Proteomes" id="UP001165267"/>
    </source>
</evidence>